<accession>A0A914X4C7</accession>
<evidence type="ECO:0000256" key="1">
    <source>
        <dbReference type="SAM" id="MobiDB-lite"/>
    </source>
</evidence>
<evidence type="ECO:0000313" key="3">
    <source>
        <dbReference type="WBParaSite" id="PSAMB.scaffold6437size9489.g28549.t1"/>
    </source>
</evidence>
<protein>
    <submittedName>
        <fullName evidence="3">Uncharacterized protein</fullName>
    </submittedName>
</protein>
<reference evidence="3" key="1">
    <citation type="submission" date="2022-11" db="UniProtKB">
        <authorList>
            <consortium name="WormBaseParasite"/>
        </authorList>
    </citation>
    <scope>IDENTIFICATION</scope>
</reference>
<proteinExistence type="predicted"/>
<sequence>MVIATVVRGNGLPLVGGWLSRASDGRRCQKKRITLFQCHRQQRTTAGPRANQIRQWNDRRPTGGGKMTPMALERRPVLAFPHVPEPVRASRTVEGGCHPPGVHCG</sequence>
<feature type="region of interest" description="Disordered" evidence="1">
    <location>
        <begin position="41"/>
        <end position="70"/>
    </location>
</feature>
<keyword evidence="2" id="KW-1185">Reference proteome</keyword>
<dbReference type="Proteomes" id="UP000887566">
    <property type="component" value="Unplaced"/>
</dbReference>
<dbReference type="WBParaSite" id="PSAMB.scaffold6437size9489.g28549.t1">
    <property type="protein sequence ID" value="PSAMB.scaffold6437size9489.g28549.t1"/>
    <property type="gene ID" value="PSAMB.scaffold6437size9489.g28549"/>
</dbReference>
<organism evidence="2 3">
    <name type="scientific">Plectus sambesii</name>
    <dbReference type="NCBI Taxonomy" id="2011161"/>
    <lineage>
        <taxon>Eukaryota</taxon>
        <taxon>Metazoa</taxon>
        <taxon>Ecdysozoa</taxon>
        <taxon>Nematoda</taxon>
        <taxon>Chromadorea</taxon>
        <taxon>Plectida</taxon>
        <taxon>Plectina</taxon>
        <taxon>Plectoidea</taxon>
        <taxon>Plectidae</taxon>
        <taxon>Plectus</taxon>
    </lineage>
</organism>
<dbReference type="AlphaFoldDB" id="A0A914X4C7"/>
<name>A0A914X4C7_9BILA</name>
<evidence type="ECO:0000313" key="2">
    <source>
        <dbReference type="Proteomes" id="UP000887566"/>
    </source>
</evidence>